<organism evidence="2 3">
    <name type="scientific">Trichuris suis</name>
    <name type="common">pig whipworm</name>
    <dbReference type="NCBI Taxonomy" id="68888"/>
    <lineage>
        <taxon>Eukaryota</taxon>
        <taxon>Metazoa</taxon>
        <taxon>Ecdysozoa</taxon>
        <taxon>Nematoda</taxon>
        <taxon>Enoplea</taxon>
        <taxon>Dorylaimia</taxon>
        <taxon>Trichinellida</taxon>
        <taxon>Trichuridae</taxon>
        <taxon>Trichuris</taxon>
    </lineage>
</organism>
<evidence type="ECO:0000313" key="2">
    <source>
        <dbReference type="EMBL" id="KFD54928.1"/>
    </source>
</evidence>
<evidence type="ECO:0000313" key="3">
    <source>
        <dbReference type="Proteomes" id="UP000030764"/>
    </source>
</evidence>
<feature type="coiled-coil region" evidence="1">
    <location>
        <begin position="11"/>
        <end position="87"/>
    </location>
</feature>
<gene>
    <name evidence="2" type="ORF">M513_04110</name>
</gene>
<dbReference type="AlphaFoldDB" id="A0A085MCI2"/>
<sequence>MEDTAAATDSVRKMRERMRNARKQLAEKDAQIDQLAIEVEQLKAQLRGKNAKQNELRSLLAVERVNRQECEELVQLAKVENAQLIAENKSMIAQHRRLSLKFDILTQNRQDEVNSLTTEIETLRSQLSTEPSLAKSWQDKYMELEENMLANNTELEQIIKKHVDRIDQLQMEKRQLPDNLDEEAALREISKNKCSDEKLIKNLLIKFRTLKKCTKRLNVRVKTCENRLAECITVKEQNAQLANTLESCMQMLKEQKLQNHWLTEEFCRLNDAVNARRRFTSTP</sequence>
<evidence type="ECO:0000256" key="1">
    <source>
        <dbReference type="SAM" id="Coils"/>
    </source>
</evidence>
<proteinExistence type="predicted"/>
<dbReference type="Proteomes" id="UP000030764">
    <property type="component" value="Unassembled WGS sequence"/>
</dbReference>
<protein>
    <submittedName>
        <fullName evidence="2">Uncharacterized protein</fullName>
    </submittedName>
</protein>
<reference evidence="2 3" key="1">
    <citation type="journal article" date="2014" name="Nat. Genet.">
        <title>Genome and transcriptome of the porcine whipworm Trichuris suis.</title>
        <authorList>
            <person name="Jex A.R."/>
            <person name="Nejsum P."/>
            <person name="Schwarz E.M."/>
            <person name="Hu L."/>
            <person name="Young N.D."/>
            <person name="Hall R.S."/>
            <person name="Korhonen P.K."/>
            <person name="Liao S."/>
            <person name="Thamsborg S."/>
            <person name="Xia J."/>
            <person name="Xu P."/>
            <person name="Wang S."/>
            <person name="Scheerlinck J.P."/>
            <person name="Hofmann A."/>
            <person name="Sternberg P.W."/>
            <person name="Wang J."/>
            <person name="Gasser R.B."/>
        </authorList>
    </citation>
    <scope>NUCLEOTIDE SEQUENCE [LARGE SCALE GENOMIC DNA]</scope>
    <source>
        <strain evidence="2">DCEP-RM93M</strain>
    </source>
</reference>
<name>A0A085MCI2_9BILA</name>
<keyword evidence="3" id="KW-1185">Reference proteome</keyword>
<dbReference type="EMBL" id="KL363203">
    <property type="protein sequence ID" value="KFD54928.1"/>
    <property type="molecule type" value="Genomic_DNA"/>
</dbReference>
<accession>A0A085MCI2</accession>
<feature type="coiled-coil region" evidence="1">
    <location>
        <begin position="141"/>
        <end position="172"/>
    </location>
</feature>
<keyword evidence="1" id="KW-0175">Coiled coil</keyword>